<dbReference type="OrthoDB" id="10020961at2759"/>
<dbReference type="InterPro" id="IPR027417">
    <property type="entry name" value="P-loop_NTPase"/>
</dbReference>
<dbReference type="GO" id="GO:0007264">
    <property type="term" value="P:small GTPase-mediated signal transduction"/>
    <property type="evidence" value="ECO:0007669"/>
    <property type="project" value="InterPro"/>
</dbReference>
<keyword evidence="12" id="KW-0472">Membrane</keyword>
<keyword evidence="11" id="KW-0342">GTP-binding</keyword>
<evidence type="ECO:0000256" key="6">
    <source>
        <dbReference type="ARBA" id="ARBA00022481"/>
    </source>
</evidence>
<keyword evidence="14" id="KW-0449">Lipoprotein</keyword>
<dbReference type="RefSeq" id="XP_004254469.1">
    <property type="nucleotide sequence ID" value="XM_004254421.1"/>
</dbReference>
<keyword evidence="13" id="KW-0963">Cytoplasm</keyword>
<proteinExistence type="inferred from homology"/>
<keyword evidence="10" id="KW-0460">Magnesium</keyword>
<dbReference type="PANTHER" id="PTHR24072">
    <property type="entry name" value="RHO FAMILY GTPASE"/>
    <property type="match status" value="1"/>
</dbReference>
<sequence length="189" mass="21771">MINQKIKLLFIGENNVGKTSLITKYRTGEFHCEYIPITTEIYTVTVTYNDIQFNMEIWDKGGQEEYRLIPSSYPNTTCFVPCFSIVNLDTFKSLKTLWLPEIKRLNRDIPILLVGLKSDLRESNEKAERNNPICIHQKITTEEGLQMAKDIGACGYVECSSMNDSNVNSVFEKAIQISYEYLQTQMNTK</sequence>
<evidence type="ECO:0000256" key="3">
    <source>
        <dbReference type="ARBA" id="ARBA00004370"/>
    </source>
</evidence>
<dbReference type="PROSITE" id="PS51421">
    <property type="entry name" value="RAS"/>
    <property type="match status" value="1"/>
</dbReference>
<dbReference type="GO" id="GO:0005525">
    <property type="term" value="F:GTP binding"/>
    <property type="evidence" value="ECO:0007669"/>
    <property type="project" value="UniProtKB-KW"/>
</dbReference>
<comment type="similarity">
    <text evidence="4">Belongs to the small GTPase superfamily. Rho family.</text>
</comment>
<evidence type="ECO:0000256" key="7">
    <source>
        <dbReference type="ARBA" id="ARBA00022723"/>
    </source>
</evidence>
<dbReference type="GO" id="GO:0016020">
    <property type="term" value="C:membrane"/>
    <property type="evidence" value="ECO:0007669"/>
    <property type="project" value="UniProtKB-SubCell"/>
</dbReference>
<protein>
    <recommendedName>
        <fullName evidence="5">small monomeric GTPase</fullName>
        <ecNumber evidence="5">3.6.5.2</ecNumber>
    </recommendedName>
</protein>
<dbReference type="Gene3D" id="3.40.50.300">
    <property type="entry name" value="P-loop containing nucleotide triphosphate hydrolases"/>
    <property type="match status" value="1"/>
</dbReference>
<keyword evidence="6" id="KW-0488">Methylation</keyword>
<dbReference type="FunFam" id="3.40.50.300:FF:002060">
    <property type="entry name" value="Rho family GTPase"/>
    <property type="match status" value="1"/>
</dbReference>
<dbReference type="PRINTS" id="PR00449">
    <property type="entry name" value="RASTRNSFRMNG"/>
</dbReference>
<dbReference type="SMART" id="SM00175">
    <property type="entry name" value="RAB"/>
    <property type="match status" value="1"/>
</dbReference>
<comment type="subcellular location">
    <subcellularLocation>
        <location evidence="2">Cytoplasm</location>
        <location evidence="2">Cytoskeleton</location>
    </subcellularLocation>
    <subcellularLocation>
        <location evidence="3">Membrane</location>
    </subcellularLocation>
</comment>
<evidence type="ECO:0000256" key="5">
    <source>
        <dbReference type="ARBA" id="ARBA00011984"/>
    </source>
</evidence>
<evidence type="ECO:0000256" key="12">
    <source>
        <dbReference type="ARBA" id="ARBA00023136"/>
    </source>
</evidence>
<dbReference type="CDD" id="cd00157">
    <property type="entry name" value="Rho"/>
    <property type="match status" value="1"/>
</dbReference>
<evidence type="ECO:0000256" key="1">
    <source>
        <dbReference type="ARBA" id="ARBA00001946"/>
    </source>
</evidence>
<dbReference type="EC" id="3.6.5.2" evidence="5"/>
<name>A0A0A1U6W3_ENTIV</name>
<dbReference type="AlphaFoldDB" id="A0A0A1U6W3"/>
<keyword evidence="13" id="KW-0206">Cytoskeleton</keyword>
<dbReference type="Proteomes" id="UP000014680">
    <property type="component" value="Unassembled WGS sequence"/>
</dbReference>
<dbReference type="SMART" id="SM00174">
    <property type="entry name" value="RHO"/>
    <property type="match status" value="1"/>
</dbReference>
<dbReference type="SMART" id="SM00173">
    <property type="entry name" value="RAS"/>
    <property type="match status" value="1"/>
</dbReference>
<evidence type="ECO:0000256" key="2">
    <source>
        <dbReference type="ARBA" id="ARBA00004245"/>
    </source>
</evidence>
<evidence type="ECO:0000256" key="9">
    <source>
        <dbReference type="ARBA" id="ARBA00022801"/>
    </source>
</evidence>
<dbReference type="NCBIfam" id="TIGR00231">
    <property type="entry name" value="small_GTP"/>
    <property type="match status" value="1"/>
</dbReference>
<evidence type="ECO:0000256" key="4">
    <source>
        <dbReference type="ARBA" id="ARBA00010142"/>
    </source>
</evidence>
<dbReference type="GO" id="GO:0046872">
    <property type="term" value="F:metal ion binding"/>
    <property type="evidence" value="ECO:0007669"/>
    <property type="project" value="UniProtKB-KW"/>
</dbReference>
<keyword evidence="7" id="KW-0479">Metal-binding</keyword>
<comment type="cofactor">
    <cofactor evidence="1">
        <name>Mg(2+)</name>
        <dbReference type="ChEBI" id="CHEBI:18420"/>
    </cofactor>
</comment>
<dbReference type="GO" id="GO:0005856">
    <property type="term" value="C:cytoskeleton"/>
    <property type="evidence" value="ECO:0007669"/>
    <property type="project" value="UniProtKB-SubCell"/>
</dbReference>
<dbReference type="GeneID" id="14886667"/>
<evidence type="ECO:0000313" key="16">
    <source>
        <dbReference type="EMBL" id="ELP87698.1"/>
    </source>
</evidence>
<reference evidence="16 17" key="1">
    <citation type="submission" date="2012-10" db="EMBL/GenBank/DDBJ databases">
        <authorList>
            <person name="Zafar N."/>
            <person name="Inman J."/>
            <person name="Hall N."/>
            <person name="Lorenzi H."/>
            <person name="Caler E."/>
        </authorList>
    </citation>
    <scope>NUCLEOTIDE SEQUENCE [LARGE SCALE GENOMIC DNA]</scope>
    <source>
        <strain evidence="16 17">IP1</strain>
    </source>
</reference>
<keyword evidence="15" id="KW-0636">Prenylation</keyword>
<organism evidence="16 17">
    <name type="scientific">Entamoeba invadens IP1</name>
    <dbReference type="NCBI Taxonomy" id="370355"/>
    <lineage>
        <taxon>Eukaryota</taxon>
        <taxon>Amoebozoa</taxon>
        <taxon>Evosea</taxon>
        <taxon>Archamoebae</taxon>
        <taxon>Mastigamoebida</taxon>
        <taxon>Entamoebidae</taxon>
        <taxon>Entamoeba</taxon>
    </lineage>
</organism>
<dbReference type="Pfam" id="PF00071">
    <property type="entry name" value="Ras"/>
    <property type="match status" value="1"/>
</dbReference>
<evidence type="ECO:0000256" key="10">
    <source>
        <dbReference type="ARBA" id="ARBA00022842"/>
    </source>
</evidence>
<keyword evidence="8" id="KW-0547">Nucleotide-binding</keyword>
<evidence type="ECO:0000256" key="13">
    <source>
        <dbReference type="ARBA" id="ARBA00023212"/>
    </source>
</evidence>
<dbReference type="EMBL" id="KB206817">
    <property type="protein sequence ID" value="ELP87698.1"/>
    <property type="molecule type" value="Genomic_DNA"/>
</dbReference>
<dbReference type="InterPro" id="IPR001806">
    <property type="entry name" value="Small_GTPase"/>
</dbReference>
<evidence type="ECO:0000256" key="14">
    <source>
        <dbReference type="ARBA" id="ARBA00023288"/>
    </source>
</evidence>
<dbReference type="GO" id="GO:0003925">
    <property type="term" value="F:G protein activity"/>
    <property type="evidence" value="ECO:0007669"/>
    <property type="project" value="UniProtKB-EC"/>
</dbReference>
<dbReference type="PROSITE" id="PS51419">
    <property type="entry name" value="RAB"/>
    <property type="match status" value="1"/>
</dbReference>
<dbReference type="PROSITE" id="PS51420">
    <property type="entry name" value="RHO"/>
    <property type="match status" value="1"/>
</dbReference>
<keyword evidence="17" id="KW-1185">Reference proteome</keyword>
<dbReference type="VEuPathDB" id="AmoebaDB:EIN_383820"/>
<dbReference type="KEGG" id="eiv:EIN_383820"/>
<evidence type="ECO:0000256" key="15">
    <source>
        <dbReference type="ARBA" id="ARBA00023289"/>
    </source>
</evidence>
<dbReference type="InterPro" id="IPR005225">
    <property type="entry name" value="Small_GTP-bd"/>
</dbReference>
<evidence type="ECO:0000256" key="11">
    <source>
        <dbReference type="ARBA" id="ARBA00023134"/>
    </source>
</evidence>
<gene>
    <name evidence="16" type="ORF">EIN_383820</name>
</gene>
<keyword evidence="9" id="KW-0378">Hydrolase</keyword>
<dbReference type="SUPFAM" id="SSF52540">
    <property type="entry name" value="P-loop containing nucleoside triphosphate hydrolases"/>
    <property type="match status" value="1"/>
</dbReference>
<accession>A0A0A1U6W3</accession>
<evidence type="ECO:0000313" key="17">
    <source>
        <dbReference type="Proteomes" id="UP000014680"/>
    </source>
</evidence>
<evidence type="ECO:0000256" key="8">
    <source>
        <dbReference type="ARBA" id="ARBA00022741"/>
    </source>
</evidence>
<dbReference type="InterPro" id="IPR003578">
    <property type="entry name" value="Small_GTPase_Rho"/>
</dbReference>